<protein>
    <submittedName>
        <fullName evidence="1">Uncharacterized protein</fullName>
    </submittedName>
</protein>
<sequence length="143" mass="16544">MPSTSTINMLEDNILIEIDGVGSMWDTYRLGLNVVTPGFKSFFRFRNIDRAIQMEETTVKCEEVDSVKIEKDDQADIPLDEDSVTVAPCNLLTRRCNNPNAKPTNPYAPWRYSVRPFDRSDIAAKRKVLHQDIIDYAYKHRKF</sequence>
<gene>
    <name evidence="1" type="ORF">EV702DRAFT_1193802</name>
</gene>
<dbReference type="EMBL" id="JABBWD010000007">
    <property type="protein sequence ID" value="KAG1780968.1"/>
    <property type="molecule type" value="Genomic_DNA"/>
</dbReference>
<accession>A0A9P7A237</accession>
<comment type="caution">
    <text evidence="1">The sequence shown here is derived from an EMBL/GenBank/DDBJ whole genome shotgun (WGS) entry which is preliminary data.</text>
</comment>
<evidence type="ECO:0000313" key="1">
    <source>
        <dbReference type="EMBL" id="KAG1780968.1"/>
    </source>
</evidence>
<organism evidence="1 2">
    <name type="scientific">Suillus placidus</name>
    <dbReference type="NCBI Taxonomy" id="48579"/>
    <lineage>
        <taxon>Eukaryota</taxon>
        <taxon>Fungi</taxon>
        <taxon>Dikarya</taxon>
        <taxon>Basidiomycota</taxon>
        <taxon>Agaricomycotina</taxon>
        <taxon>Agaricomycetes</taxon>
        <taxon>Agaricomycetidae</taxon>
        <taxon>Boletales</taxon>
        <taxon>Suillineae</taxon>
        <taxon>Suillaceae</taxon>
        <taxon>Suillus</taxon>
    </lineage>
</organism>
<dbReference type="Proteomes" id="UP000714275">
    <property type="component" value="Unassembled WGS sequence"/>
</dbReference>
<proteinExistence type="predicted"/>
<name>A0A9P7A237_9AGAM</name>
<dbReference type="OrthoDB" id="2672222at2759"/>
<reference evidence="1" key="1">
    <citation type="journal article" date="2020" name="New Phytol.">
        <title>Comparative genomics reveals dynamic genome evolution in host specialist ectomycorrhizal fungi.</title>
        <authorList>
            <person name="Lofgren L.A."/>
            <person name="Nguyen N.H."/>
            <person name="Vilgalys R."/>
            <person name="Ruytinx J."/>
            <person name="Liao H.L."/>
            <person name="Branco S."/>
            <person name="Kuo A."/>
            <person name="LaButti K."/>
            <person name="Lipzen A."/>
            <person name="Andreopoulos W."/>
            <person name="Pangilinan J."/>
            <person name="Riley R."/>
            <person name="Hundley H."/>
            <person name="Na H."/>
            <person name="Barry K."/>
            <person name="Grigoriev I.V."/>
            <person name="Stajich J.E."/>
            <person name="Kennedy P.G."/>
        </authorList>
    </citation>
    <scope>NUCLEOTIDE SEQUENCE</scope>
    <source>
        <strain evidence="1">DOB743</strain>
    </source>
</reference>
<dbReference type="AlphaFoldDB" id="A0A9P7A237"/>
<keyword evidence="2" id="KW-1185">Reference proteome</keyword>
<evidence type="ECO:0000313" key="2">
    <source>
        <dbReference type="Proteomes" id="UP000714275"/>
    </source>
</evidence>